<evidence type="ECO:0000313" key="3">
    <source>
        <dbReference type="Proteomes" id="UP000488936"/>
    </source>
</evidence>
<evidence type="ECO:0000256" key="1">
    <source>
        <dbReference type="SAM" id="SignalP"/>
    </source>
</evidence>
<comment type="caution">
    <text evidence="2">The sequence shown here is derived from an EMBL/GenBank/DDBJ whole genome shotgun (WGS) entry which is preliminary data.</text>
</comment>
<keyword evidence="1" id="KW-0732">Signal</keyword>
<dbReference type="Proteomes" id="UP000488936">
    <property type="component" value="Unassembled WGS sequence"/>
</dbReference>
<dbReference type="RefSeq" id="WP_155036109.1">
    <property type="nucleotide sequence ID" value="NZ_JBHTIG010000004.1"/>
</dbReference>
<gene>
    <name evidence="2" type="ORF">GJV77_09390</name>
</gene>
<organism evidence="2 3">
    <name type="scientific">Myroides pelagicus</name>
    <dbReference type="NCBI Taxonomy" id="270914"/>
    <lineage>
        <taxon>Bacteria</taxon>
        <taxon>Pseudomonadati</taxon>
        <taxon>Bacteroidota</taxon>
        <taxon>Flavobacteriia</taxon>
        <taxon>Flavobacteriales</taxon>
        <taxon>Flavobacteriaceae</taxon>
        <taxon>Myroides</taxon>
    </lineage>
</organism>
<feature type="chain" id="PRO_5029796739" description="DUF3857 domain-containing protein" evidence="1">
    <location>
        <begin position="20"/>
        <end position="656"/>
    </location>
</feature>
<evidence type="ECO:0000313" key="2">
    <source>
        <dbReference type="EMBL" id="MTH30122.1"/>
    </source>
</evidence>
<proteinExistence type="predicted"/>
<dbReference type="OrthoDB" id="98874at2"/>
<evidence type="ECO:0008006" key="4">
    <source>
        <dbReference type="Google" id="ProtNLM"/>
    </source>
</evidence>
<keyword evidence="3" id="KW-1185">Reference proteome</keyword>
<dbReference type="Gene3D" id="3.10.620.30">
    <property type="match status" value="1"/>
</dbReference>
<accession>A0A7K1GMJ3</accession>
<reference evidence="2 3" key="1">
    <citation type="journal article" date="2006" name="Int. J. Syst. Evol. Microbiol.">
        <title>Myroides pelagicus sp. nov., isolated from seawater in Thailand.</title>
        <authorList>
            <person name="Yoon J."/>
            <person name="Maneerat S."/>
            <person name="Kawai F."/>
            <person name="Yokota A."/>
        </authorList>
    </citation>
    <scope>NUCLEOTIDE SEQUENCE [LARGE SCALE GENOMIC DNA]</scope>
    <source>
        <strain evidence="2 3">SM1T</strain>
    </source>
</reference>
<name>A0A7K1GMJ3_9FLAO</name>
<dbReference type="Gene3D" id="2.60.120.1130">
    <property type="match status" value="1"/>
</dbReference>
<dbReference type="EMBL" id="WMJY01000019">
    <property type="protein sequence ID" value="MTH30122.1"/>
    <property type="molecule type" value="Genomic_DNA"/>
</dbReference>
<protein>
    <recommendedName>
        <fullName evidence="4">DUF3857 domain-containing protein</fullName>
    </recommendedName>
</protein>
<feature type="signal peptide" evidence="1">
    <location>
        <begin position="1"/>
        <end position="19"/>
    </location>
</feature>
<dbReference type="Gene3D" id="2.60.40.3140">
    <property type="match status" value="1"/>
</dbReference>
<sequence>MKYIVMISLFLLSTFSVQGQENTDEVTKQELLETKNVLFPEAEAVVLDEQINVLFDINNYDGNYVVGHEVKRKVKVYNSTSLDKVAFRVSYFVKGVYKEDAVIEEVLIYSLQGNEIVKRKLTNKDYTLNKEADDFREWTVTFKDIKAGSIIVYRYTKVSENLDVLPQWEIQGELPKIVSTYSLRVPEYFTYQMYQYGQNKIQSTEKEEDVRYGGSLLGGSKVKSLVKVMQVKEVAAFEEEAYMDNVLNYKDQVRFDLKTVKFPGMKEQEVLVNQKSFIEAFQKDKRFWKNIEEDKYYRKLLNVEELQLKNELDRSAELLAFVQDKVTWNGMYSIYPQERVKTAFYKGTGNSADINMILVSMLRYTGIEANPLLVRTRSAGKQRDWQSVYFNTLLALIKVEGQYYTLDASSKQSSLGIIPIDNLNDEAVMIKENGVNVSLRLTPTILSNRQELYQLSLSAAGIISGGGVYTYDNYESIFIRERMNQAGEFFFKRGLEYTLGGARISALDFKKQTTASVNKTRIAFELSKANATFNFGNKQFINLFQFYDVKVNPFESLERKFPVNFAYPNTYTYSVQLKLPEGYRVVELPSDKEWKNQENGLSFKLKYTDKKETVEAVLLVGKKTVEIAASQYSKVREMYQLLFEKLQEQVVIERID</sequence>
<dbReference type="AlphaFoldDB" id="A0A7K1GMJ3"/>